<dbReference type="Gramene" id="KMS97064">
    <property type="protein sequence ID" value="KMS97064"/>
    <property type="gene ID" value="BVRB_7g179250"/>
</dbReference>
<dbReference type="Proteomes" id="UP000035740">
    <property type="component" value="Unassembled WGS sequence"/>
</dbReference>
<protein>
    <submittedName>
        <fullName evidence="1">Uncharacterized protein</fullName>
    </submittedName>
</protein>
<keyword evidence="2" id="KW-1185">Reference proteome</keyword>
<name>A0A0J8B750_BETVV</name>
<sequence>MLDFTTSPFTVKLNNIKYPVWATTSPYRVLGDTFSAFDSCYLLLFGK</sequence>
<proteinExistence type="predicted"/>
<reference evidence="1 2" key="1">
    <citation type="journal article" date="2014" name="Nature">
        <title>The genome of the recently domesticated crop plant sugar beet (Beta vulgaris).</title>
        <authorList>
            <person name="Dohm J.C."/>
            <person name="Minoche A.E."/>
            <person name="Holtgrawe D."/>
            <person name="Capella-Gutierrez S."/>
            <person name="Zakrzewski F."/>
            <person name="Tafer H."/>
            <person name="Rupp O."/>
            <person name="Sorensen T.R."/>
            <person name="Stracke R."/>
            <person name="Reinhardt R."/>
            <person name="Goesmann A."/>
            <person name="Kraft T."/>
            <person name="Schulz B."/>
            <person name="Stadler P.F."/>
            <person name="Schmidt T."/>
            <person name="Gabaldon T."/>
            <person name="Lehrach H."/>
            <person name="Weisshaar B."/>
            <person name="Himmelbauer H."/>
        </authorList>
    </citation>
    <scope>NUCLEOTIDE SEQUENCE [LARGE SCALE GENOMIC DNA]</scope>
    <source>
        <tissue evidence="1">Taproot</tissue>
    </source>
</reference>
<dbReference type="EMBL" id="KQ090342">
    <property type="protein sequence ID" value="KMS97064.1"/>
    <property type="molecule type" value="Genomic_DNA"/>
</dbReference>
<gene>
    <name evidence="1" type="ORF">BVRB_7g179250</name>
</gene>
<accession>A0A0J8B750</accession>
<evidence type="ECO:0000313" key="2">
    <source>
        <dbReference type="Proteomes" id="UP000035740"/>
    </source>
</evidence>
<organism evidence="1 2">
    <name type="scientific">Beta vulgaris subsp. vulgaris</name>
    <name type="common">Beet</name>
    <dbReference type="NCBI Taxonomy" id="3555"/>
    <lineage>
        <taxon>Eukaryota</taxon>
        <taxon>Viridiplantae</taxon>
        <taxon>Streptophyta</taxon>
        <taxon>Embryophyta</taxon>
        <taxon>Tracheophyta</taxon>
        <taxon>Spermatophyta</taxon>
        <taxon>Magnoliopsida</taxon>
        <taxon>eudicotyledons</taxon>
        <taxon>Gunneridae</taxon>
        <taxon>Pentapetalae</taxon>
        <taxon>Caryophyllales</taxon>
        <taxon>Chenopodiaceae</taxon>
        <taxon>Betoideae</taxon>
        <taxon>Beta</taxon>
    </lineage>
</organism>
<evidence type="ECO:0000313" key="1">
    <source>
        <dbReference type="EMBL" id="KMS97064.1"/>
    </source>
</evidence>
<dbReference type="AlphaFoldDB" id="A0A0J8B750"/>